<accession>A0A372FU50</accession>
<dbReference type="OrthoDB" id="26872at2"/>
<dbReference type="Pfam" id="PF03713">
    <property type="entry name" value="DUF305"/>
    <property type="match status" value="1"/>
</dbReference>
<dbReference type="Gene3D" id="1.20.1260.10">
    <property type="match status" value="1"/>
</dbReference>
<feature type="compositionally biased region" description="Basic and acidic residues" evidence="1">
    <location>
        <begin position="71"/>
        <end position="84"/>
    </location>
</feature>
<evidence type="ECO:0000259" key="2">
    <source>
        <dbReference type="Pfam" id="PF03713"/>
    </source>
</evidence>
<evidence type="ECO:0000256" key="1">
    <source>
        <dbReference type="SAM" id="MobiDB-lite"/>
    </source>
</evidence>
<dbReference type="RefSeq" id="WP_117230128.1">
    <property type="nucleotide sequence ID" value="NZ_CP061725.1"/>
</dbReference>
<protein>
    <submittedName>
        <fullName evidence="3">DUF305 domain-containing protein</fullName>
    </submittedName>
</protein>
<dbReference type="PANTHER" id="PTHR36933">
    <property type="entry name" value="SLL0788 PROTEIN"/>
    <property type="match status" value="1"/>
</dbReference>
<feature type="region of interest" description="Disordered" evidence="1">
    <location>
        <begin position="28"/>
        <end position="84"/>
    </location>
</feature>
<proteinExistence type="predicted"/>
<comment type="caution">
    <text evidence="3">The sequence shown here is derived from an EMBL/GenBank/DDBJ whole genome shotgun (WGS) entry which is preliminary data.</text>
</comment>
<dbReference type="InterPro" id="IPR005183">
    <property type="entry name" value="DUF305_CopM-like"/>
</dbReference>
<sequence>MTARRGRLLAVVTSVVVVLAVSAFALRDRDESAPREPAPAATAQALPPVDPSPADPDAPLVIVPGRPGEPAVERPGAEVRDDSPPRFNTLDAWFARMMIPHHEQALEMAALAPDRAADPRVRALADRIRAGQRPEIGVLRAWLAERNLSTEVSGHDHATMKGMQSPEAMGRLAVARGVDFDRLFLRMMTEHHEGAVVMATDLLKVGLDLRMSEFATSVATEQGVEIVRMRDLAP</sequence>
<organism evidence="3 4">
    <name type="scientific">Micromonospora craniellae</name>
    <dbReference type="NCBI Taxonomy" id="2294034"/>
    <lineage>
        <taxon>Bacteria</taxon>
        <taxon>Bacillati</taxon>
        <taxon>Actinomycetota</taxon>
        <taxon>Actinomycetes</taxon>
        <taxon>Micromonosporales</taxon>
        <taxon>Micromonosporaceae</taxon>
        <taxon>Micromonospora</taxon>
    </lineage>
</organism>
<name>A0A372FU50_9ACTN</name>
<dbReference type="AlphaFoldDB" id="A0A372FU50"/>
<dbReference type="InterPro" id="IPR012347">
    <property type="entry name" value="Ferritin-like"/>
</dbReference>
<keyword evidence="4" id="KW-1185">Reference proteome</keyword>
<reference evidence="3 4" key="1">
    <citation type="submission" date="2018-08" db="EMBL/GenBank/DDBJ databases">
        <title>Verrucosispora craniellae sp. nov., isolated from a marine sponge in the South China Sea.</title>
        <authorList>
            <person name="Li L."/>
            <person name="Lin H.W."/>
        </authorList>
    </citation>
    <scope>NUCLEOTIDE SEQUENCE [LARGE SCALE GENOMIC DNA]</scope>
    <source>
        <strain evidence="3 4">LHW63014</strain>
    </source>
</reference>
<gene>
    <name evidence="3" type="ORF">D0Q02_23195</name>
</gene>
<evidence type="ECO:0000313" key="3">
    <source>
        <dbReference type="EMBL" id="RFS44291.1"/>
    </source>
</evidence>
<feature type="domain" description="DUF305" evidence="2">
    <location>
        <begin position="91"/>
        <end position="232"/>
    </location>
</feature>
<dbReference type="Proteomes" id="UP000262621">
    <property type="component" value="Unassembled WGS sequence"/>
</dbReference>
<feature type="compositionally biased region" description="Low complexity" evidence="1">
    <location>
        <begin position="38"/>
        <end position="47"/>
    </location>
</feature>
<evidence type="ECO:0000313" key="4">
    <source>
        <dbReference type="Proteomes" id="UP000262621"/>
    </source>
</evidence>
<dbReference type="EMBL" id="QVFU01000033">
    <property type="protein sequence ID" value="RFS44291.1"/>
    <property type="molecule type" value="Genomic_DNA"/>
</dbReference>
<dbReference type="PANTHER" id="PTHR36933:SF1">
    <property type="entry name" value="SLL0788 PROTEIN"/>
    <property type="match status" value="1"/>
</dbReference>